<sequence>MVRKLATQVPQAVTRLLRAQTIPQPVWYKPVANHPPSPLPPRQIISRQSAHDLPTSASQAGPADHSKTRKMKHAKTPKLKIQPIVYEQRDLIRKRFFEDFPFEALRPTSLVEGRTAGTGEMVDGAAWTELRQRGDNPTVENTIEYVINLHAHHGHSLASAYRKGTSDFVSLRAINEMAQYAAEQEAVYYGATWKKSAFDRFFELEERALDSLSTKSPSQAVTATSTTRTMRPTFAPTLHKRRQWVPQVISDRTAAKNGKEFTGGLAYVTAWADVEKAEKATQTVVKVEKKDSVVGEEAGTTSTSPAGNAAQLPSSTEQVQQEVPVSSQ</sequence>
<keyword evidence="2" id="KW-1185">Reference proteome</keyword>
<dbReference type="EMBL" id="JASBWR010000135">
    <property type="protein sequence ID" value="KAJ9092507.1"/>
    <property type="molecule type" value="Genomic_DNA"/>
</dbReference>
<name>A0ACC2V1L0_9TREE</name>
<comment type="caution">
    <text evidence="1">The sequence shown here is derived from an EMBL/GenBank/DDBJ whole genome shotgun (WGS) entry which is preliminary data.</text>
</comment>
<protein>
    <submittedName>
        <fullName evidence="1">Uncharacterized protein</fullName>
    </submittedName>
</protein>
<gene>
    <name evidence="1" type="ORF">QFC19_008720</name>
</gene>
<accession>A0ACC2V1L0</accession>
<reference evidence="1" key="1">
    <citation type="submission" date="2023-04" db="EMBL/GenBank/DDBJ databases">
        <title>Draft Genome sequencing of Naganishia species isolated from polar environments using Oxford Nanopore Technology.</title>
        <authorList>
            <person name="Leo P."/>
            <person name="Venkateswaran K."/>
        </authorList>
    </citation>
    <scope>NUCLEOTIDE SEQUENCE</scope>
    <source>
        <strain evidence="1">MNA-CCFEE 5261</strain>
    </source>
</reference>
<evidence type="ECO:0000313" key="1">
    <source>
        <dbReference type="EMBL" id="KAJ9092507.1"/>
    </source>
</evidence>
<organism evidence="1 2">
    <name type="scientific">Naganishia cerealis</name>
    <dbReference type="NCBI Taxonomy" id="610337"/>
    <lineage>
        <taxon>Eukaryota</taxon>
        <taxon>Fungi</taxon>
        <taxon>Dikarya</taxon>
        <taxon>Basidiomycota</taxon>
        <taxon>Agaricomycotina</taxon>
        <taxon>Tremellomycetes</taxon>
        <taxon>Filobasidiales</taxon>
        <taxon>Filobasidiaceae</taxon>
        <taxon>Naganishia</taxon>
    </lineage>
</organism>
<proteinExistence type="predicted"/>
<dbReference type="Proteomes" id="UP001241377">
    <property type="component" value="Unassembled WGS sequence"/>
</dbReference>
<evidence type="ECO:0000313" key="2">
    <source>
        <dbReference type="Proteomes" id="UP001241377"/>
    </source>
</evidence>